<feature type="signal peptide" evidence="1">
    <location>
        <begin position="1"/>
        <end position="23"/>
    </location>
</feature>
<dbReference type="STRING" id="388950.GCA_001611675_00447"/>
<keyword evidence="1" id="KW-0732">Signal</keyword>
<dbReference type="EMBL" id="FPCA01000001">
    <property type="protein sequence ID" value="SFU53325.1"/>
    <property type="molecule type" value="Genomic_DNA"/>
</dbReference>
<evidence type="ECO:0000313" key="2">
    <source>
        <dbReference type="EMBL" id="SFU53325.1"/>
    </source>
</evidence>
<accession>A0A1I7GY59</accession>
<dbReference type="RefSeq" id="WP_068836656.1">
    <property type="nucleotide sequence ID" value="NZ_BMXC01000001.1"/>
</dbReference>
<dbReference type="OrthoDB" id="851014at2"/>
<dbReference type="AlphaFoldDB" id="A0A1I7GY59"/>
<feature type="chain" id="PRO_5010158923" description="Outer membrane protein beta-barrel domain-containing protein" evidence="1">
    <location>
        <begin position="24"/>
        <end position="191"/>
    </location>
</feature>
<organism evidence="2 3">
    <name type="scientific">Pontibacter akesuensis</name>
    <dbReference type="NCBI Taxonomy" id="388950"/>
    <lineage>
        <taxon>Bacteria</taxon>
        <taxon>Pseudomonadati</taxon>
        <taxon>Bacteroidota</taxon>
        <taxon>Cytophagia</taxon>
        <taxon>Cytophagales</taxon>
        <taxon>Hymenobacteraceae</taxon>
        <taxon>Pontibacter</taxon>
    </lineage>
</organism>
<dbReference type="Proteomes" id="UP000182491">
    <property type="component" value="Unassembled WGS sequence"/>
</dbReference>
<reference evidence="3" key="1">
    <citation type="submission" date="2016-10" db="EMBL/GenBank/DDBJ databases">
        <authorList>
            <person name="Varghese N."/>
        </authorList>
    </citation>
    <scope>NUCLEOTIDE SEQUENCE [LARGE SCALE GENOMIC DNA]</scope>
    <source>
        <strain evidence="3">DSM 18820</strain>
    </source>
</reference>
<keyword evidence="3" id="KW-1185">Reference proteome</keyword>
<gene>
    <name evidence="2" type="ORF">SAMN04487941_1351</name>
</gene>
<name>A0A1I7GY59_9BACT</name>
<evidence type="ECO:0000313" key="3">
    <source>
        <dbReference type="Proteomes" id="UP000182491"/>
    </source>
</evidence>
<sequence length="191" mass="20591">MKPLLASAILFVLLCLQAPVLQAQIGGSSNPGSLRAGINYVFLSDSDSQGLLFQNTLHHYVGKRFGVGVNLGLLSAKNYDEAMQIYTVQNAFYMASVEGTFDLMQNESVAFRLGVGPAVRHRSEISSDPEDQGTQDGSVTHIKTTDIGVDAFIENDFSILRNGVAGGRVGYFYYTKGTAVLSIGIHLGFSF</sequence>
<proteinExistence type="predicted"/>
<protein>
    <recommendedName>
        <fullName evidence="4">Outer membrane protein beta-barrel domain-containing protein</fullName>
    </recommendedName>
</protein>
<evidence type="ECO:0008006" key="4">
    <source>
        <dbReference type="Google" id="ProtNLM"/>
    </source>
</evidence>
<evidence type="ECO:0000256" key="1">
    <source>
        <dbReference type="SAM" id="SignalP"/>
    </source>
</evidence>